<dbReference type="FunFam" id="1.25.40.10:FF:000488">
    <property type="entry name" value="Pentatricopeptide repeat-containing protein, mitochondrial"/>
    <property type="match status" value="1"/>
</dbReference>
<feature type="repeat" description="PPR" evidence="4">
    <location>
        <begin position="208"/>
        <end position="242"/>
    </location>
</feature>
<dbReference type="PANTHER" id="PTHR47926:SF542">
    <property type="entry name" value="PENTATRICOPEPTIDE REPEAT-CONTAINING PROTEIN"/>
    <property type="match status" value="1"/>
</dbReference>
<evidence type="ECO:0000256" key="1">
    <source>
        <dbReference type="ARBA" id="ARBA00006643"/>
    </source>
</evidence>
<dbReference type="InterPro" id="IPR011990">
    <property type="entry name" value="TPR-like_helical_dom_sf"/>
</dbReference>
<accession>A0A2G5CA55</accession>
<keyword evidence="3" id="KW-0809">Transit peptide</keyword>
<dbReference type="EMBL" id="KZ305089">
    <property type="protein sequence ID" value="PIA28158.1"/>
    <property type="molecule type" value="Genomic_DNA"/>
</dbReference>
<dbReference type="InterPro" id="IPR002885">
    <property type="entry name" value="PPR_rpt"/>
</dbReference>
<dbReference type="Proteomes" id="UP000230069">
    <property type="component" value="Unassembled WGS sequence"/>
</dbReference>
<dbReference type="GO" id="GO:0008270">
    <property type="term" value="F:zinc ion binding"/>
    <property type="evidence" value="ECO:0007669"/>
    <property type="project" value="InterPro"/>
</dbReference>
<reference evidence="6 7" key="1">
    <citation type="submission" date="2017-09" db="EMBL/GenBank/DDBJ databases">
        <title>WGS assembly of Aquilegia coerulea Goldsmith.</title>
        <authorList>
            <person name="Hodges S."/>
            <person name="Kramer E."/>
            <person name="Nordborg M."/>
            <person name="Tomkins J."/>
            <person name="Borevitz J."/>
            <person name="Derieg N."/>
            <person name="Yan J."/>
            <person name="Mihaltcheva S."/>
            <person name="Hayes R.D."/>
            <person name="Rokhsar D."/>
        </authorList>
    </citation>
    <scope>NUCLEOTIDE SEQUENCE [LARGE SCALE GENOMIC DNA]</scope>
    <source>
        <strain evidence="7">cv. Goldsmith</strain>
    </source>
</reference>
<dbReference type="Pfam" id="PF13041">
    <property type="entry name" value="PPR_2"/>
    <property type="match status" value="2"/>
</dbReference>
<dbReference type="PANTHER" id="PTHR47926">
    <property type="entry name" value="PENTATRICOPEPTIDE REPEAT-CONTAINING PROTEIN"/>
    <property type="match status" value="1"/>
</dbReference>
<dbReference type="Pfam" id="PF20430">
    <property type="entry name" value="Eplus_motif"/>
    <property type="match status" value="1"/>
</dbReference>
<proteinExistence type="inferred from homology"/>
<dbReference type="Pfam" id="PF01535">
    <property type="entry name" value="PPR"/>
    <property type="match status" value="4"/>
</dbReference>
<gene>
    <name evidence="6" type="ORF">AQUCO_07200064v1</name>
</gene>
<keyword evidence="2" id="KW-0677">Repeat</keyword>
<feature type="domain" description="DYW" evidence="5">
    <location>
        <begin position="525"/>
        <end position="616"/>
    </location>
</feature>
<dbReference type="Pfam" id="PF20431">
    <property type="entry name" value="E_motif"/>
    <property type="match status" value="1"/>
</dbReference>
<dbReference type="InterPro" id="IPR046848">
    <property type="entry name" value="E_motif"/>
</dbReference>
<feature type="repeat" description="PPR" evidence="4">
    <location>
        <begin position="309"/>
        <end position="343"/>
    </location>
</feature>
<dbReference type="FunFam" id="1.25.40.10:FF:000366">
    <property type="entry name" value="Pentatricopeptide (PPR) repeat-containing protein"/>
    <property type="match status" value="1"/>
</dbReference>
<evidence type="ECO:0000313" key="7">
    <source>
        <dbReference type="Proteomes" id="UP000230069"/>
    </source>
</evidence>
<dbReference type="FunCoup" id="A0A2G5CA55">
    <property type="interactions" value="336"/>
</dbReference>
<dbReference type="STRING" id="218851.A0A2G5CA55"/>
<dbReference type="Gene3D" id="1.25.40.10">
    <property type="entry name" value="Tetratricopeptide repeat domain"/>
    <property type="match status" value="3"/>
</dbReference>
<dbReference type="OrthoDB" id="1877836at2759"/>
<comment type="similarity">
    <text evidence="1">Belongs to the PPR family. PCMP-H subfamily.</text>
</comment>
<dbReference type="FunFam" id="1.25.40.10:FF:000073">
    <property type="entry name" value="Pentatricopeptide repeat-containing protein chloroplastic"/>
    <property type="match status" value="1"/>
</dbReference>
<dbReference type="InterPro" id="IPR046849">
    <property type="entry name" value="E2_motif"/>
</dbReference>
<dbReference type="Pfam" id="PF14432">
    <property type="entry name" value="DYW_deaminase"/>
    <property type="match status" value="1"/>
</dbReference>
<evidence type="ECO:0000259" key="5">
    <source>
        <dbReference type="Pfam" id="PF14432"/>
    </source>
</evidence>
<dbReference type="InterPro" id="IPR032867">
    <property type="entry name" value="DYW_dom"/>
</dbReference>
<dbReference type="GO" id="GO:0003723">
    <property type="term" value="F:RNA binding"/>
    <property type="evidence" value="ECO:0007669"/>
    <property type="project" value="InterPro"/>
</dbReference>
<keyword evidence="7" id="KW-1185">Reference proteome</keyword>
<name>A0A2G5CA55_AQUCA</name>
<evidence type="ECO:0000256" key="2">
    <source>
        <dbReference type="ARBA" id="ARBA00022737"/>
    </source>
</evidence>
<evidence type="ECO:0000256" key="4">
    <source>
        <dbReference type="PROSITE-ProRule" id="PRU00708"/>
    </source>
</evidence>
<protein>
    <recommendedName>
        <fullName evidence="5">DYW domain-containing protein</fullName>
    </recommendedName>
</protein>
<dbReference type="GO" id="GO:0009451">
    <property type="term" value="P:RNA modification"/>
    <property type="evidence" value="ECO:0007669"/>
    <property type="project" value="InterPro"/>
</dbReference>
<evidence type="ECO:0000313" key="6">
    <source>
        <dbReference type="EMBL" id="PIA28158.1"/>
    </source>
</evidence>
<feature type="repeat" description="PPR" evidence="4">
    <location>
        <begin position="106"/>
        <end position="140"/>
    </location>
</feature>
<dbReference type="NCBIfam" id="TIGR00756">
    <property type="entry name" value="PPR"/>
    <property type="match status" value="4"/>
</dbReference>
<dbReference type="AlphaFoldDB" id="A0A2G5CA55"/>
<sequence length="616" mass="69011">MKTSRFRYWKLCSNDCFRSRGFCASAAIQFGTQYTKGPLQASDLQHLLQKCAANKAIREGKVFHGLVFQAGLQVDTLMSNIIINLYSKCGVISSARQVFDRMPKRSLVSWNTIIGAHTQYGEGEEALRLFTQMQREQKTPPSEFTLSSVLCACAAKSAMCESKQLHAFALKIAFDSSVYVATALLDVYAKCELIKDASRIFDSMPERSAVTWSSMVSGYVQNNLHEEALVLFHRAQKVGLQQTQFTLSSAVSACASLSALIEGNQIHAVLVRTGYGLNFFVSASLIDMYAKCGSIEDAYLVFSVVEDKNIVLWNAMISGFSRHARSMEAMILFEKLQQAGMLPNEITYISVLSACSHTGLVEMGQRYFDLMVRDPNVNPNVQHYSCMVDLLGRAGKVNEAHFLIETMPFGATVSMWGSLLNSCKIHGNLELARIASKYLFHMEPENGGNHVLLSNIYAANKMWEEVARSRKLLKDSGVRKEMGKSWIEVKDKVHTFVVGDGQHPRIADIYIKLEDLADEMKTHDYKADPEHDLHDVEDNQKEELLRHHSEKLALAFGLISLPSGAPIRIKKNLRICGDCHIFIKLAAKITARSIIVRDTNRFHHFRNGSCSCGDFW</sequence>
<dbReference type="PROSITE" id="PS51375">
    <property type="entry name" value="PPR"/>
    <property type="match status" value="3"/>
</dbReference>
<dbReference type="InterPro" id="IPR046960">
    <property type="entry name" value="PPR_At4g14850-like_plant"/>
</dbReference>
<dbReference type="FunFam" id="1.25.40.10:FF:000144">
    <property type="entry name" value="Pentatricopeptide repeat-containing protein, mitochondrial"/>
    <property type="match status" value="1"/>
</dbReference>
<dbReference type="InParanoid" id="A0A2G5CA55"/>
<evidence type="ECO:0000256" key="3">
    <source>
        <dbReference type="ARBA" id="ARBA00022946"/>
    </source>
</evidence>
<organism evidence="6 7">
    <name type="scientific">Aquilegia coerulea</name>
    <name type="common">Rocky mountain columbine</name>
    <dbReference type="NCBI Taxonomy" id="218851"/>
    <lineage>
        <taxon>Eukaryota</taxon>
        <taxon>Viridiplantae</taxon>
        <taxon>Streptophyta</taxon>
        <taxon>Embryophyta</taxon>
        <taxon>Tracheophyta</taxon>
        <taxon>Spermatophyta</taxon>
        <taxon>Magnoliopsida</taxon>
        <taxon>Ranunculales</taxon>
        <taxon>Ranunculaceae</taxon>
        <taxon>Thalictroideae</taxon>
        <taxon>Aquilegia</taxon>
    </lineage>
</organism>